<dbReference type="KEGG" id="senf:GJR95_13250"/>
<dbReference type="GO" id="GO:0016614">
    <property type="term" value="F:oxidoreductase activity, acting on CH-OH group of donors"/>
    <property type="evidence" value="ECO:0007669"/>
    <property type="project" value="InterPro"/>
</dbReference>
<dbReference type="InterPro" id="IPR009056">
    <property type="entry name" value="Cyt_c-like_dom"/>
</dbReference>
<dbReference type="PANTHER" id="PTHR32303">
    <property type="entry name" value="QUINOPROTEIN ALCOHOL DEHYDROGENASE (CYTOCHROME C)"/>
    <property type="match status" value="1"/>
</dbReference>
<comment type="similarity">
    <text evidence="2">Belongs to the bacterial PQQ dehydrogenase family.</text>
</comment>
<keyword evidence="6" id="KW-0560">Oxidoreductase</keyword>
<dbReference type="Pfam" id="PF01011">
    <property type="entry name" value="PQQ"/>
    <property type="match status" value="2"/>
</dbReference>
<dbReference type="GO" id="GO:0009055">
    <property type="term" value="F:electron transfer activity"/>
    <property type="evidence" value="ECO:0007669"/>
    <property type="project" value="InterPro"/>
</dbReference>
<dbReference type="CDD" id="cd10280">
    <property type="entry name" value="PQQ_mGDH"/>
    <property type="match status" value="1"/>
</dbReference>
<feature type="domain" description="Cytochrome c" evidence="9">
    <location>
        <begin position="473"/>
        <end position="550"/>
    </location>
</feature>
<dbReference type="InterPro" id="IPR036909">
    <property type="entry name" value="Cyt_c-like_dom_sf"/>
</dbReference>
<dbReference type="Proteomes" id="UP000464577">
    <property type="component" value="Chromosome"/>
</dbReference>
<reference evidence="10 11" key="1">
    <citation type="submission" date="2019-11" db="EMBL/GenBank/DDBJ databases">
        <title>Spirosoma endbachense sp. nov., isolated from a natural salt meadow.</title>
        <authorList>
            <person name="Rojas J."/>
            <person name="Ambika Manirajan B."/>
            <person name="Ratering S."/>
            <person name="Suarez C."/>
            <person name="Geissler-Plaum R."/>
            <person name="Schnell S."/>
        </authorList>
    </citation>
    <scope>NUCLEOTIDE SEQUENCE [LARGE SCALE GENOMIC DNA]</scope>
    <source>
        <strain evidence="10 11">I-24</strain>
    </source>
</reference>
<dbReference type="SUPFAM" id="SSF46626">
    <property type="entry name" value="Cytochrome c"/>
    <property type="match status" value="1"/>
</dbReference>
<dbReference type="Gene3D" id="2.140.10.10">
    <property type="entry name" value="Quinoprotein alcohol dehydrogenase-like superfamily"/>
    <property type="match status" value="2"/>
</dbReference>
<dbReference type="RefSeq" id="WP_162386321.1">
    <property type="nucleotide sequence ID" value="NZ_CP045997.1"/>
</dbReference>
<evidence type="ECO:0000256" key="6">
    <source>
        <dbReference type="ARBA" id="ARBA00023002"/>
    </source>
</evidence>
<keyword evidence="5" id="KW-0732">Signal</keyword>
<sequence length="703" mass="76906">MKHLLLSALTIGAFVFLGNQFRLEPTPDTNWAEYNGDGTRSHYSPLTQIDPQNVNQLRIAWTYSSGGADTVLNRTQMQCNPIVIDGTLYGVSANTQAFALDAATGQERWKTSISDNGGTTSRGVTYWTNGSPNADNRIFFGAGRGLYALDARTGKPIESFGEQGRIDLKKGIERPGADNYVLSNTPNTIFKDLIIVGVRVAESETALLGDVRAYDTRTGKLVWTFHTIPQAGEFGYETWSPQPARQHIGGANAWAGMAIDRQRGIVYIPTGSAAYDFYGGNRKGNNLFANCLLALDASTGKRLWHYQLVHHDVWDRDPPAPPNLLTIVQNGKRIDAVAQITKQGYVFVFDRVTGKPLFPINEQAVSQQAIAGEQLSPTQPIPVKPYFSRQSFTDKDFNSFAANRDSLFTVLRKGHTGKAYIPLTQDMTVFFPGTDGGGQWGGAATDPEGTLYVPSKEIPVYTSLVKREQNTGGSALTGAKLYSLRCAACHGADRRGNHDGSYPSLIAIDKRLSDGQINQLLLKGRGMMPSFGHLPEAERKAIIDFLDQKAVQSTVATTQQTDVPYQHTGYNRWYDANGYPVSTPPWGTLTAIDLNTGDRRWQVPLGEYPELTKRGIPLTGTDNYGGPLVTASKLLFIAASRDEQFRVFDVKTGKQLWQTKLPAAGYASPSTYSIKGKQFVVIACGGGKLNTKSGDRYVAFALP</sequence>
<dbReference type="GO" id="GO:0048038">
    <property type="term" value="F:quinone binding"/>
    <property type="evidence" value="ECO:0007669"/>
    <property type="project" value="InterPro"/>
</dbReference>
<keyword evidence="3 8" id="KW-0349">Heme</keyword>
<dbReference type="InterPro" id="IPR011047">
    <property type="entry name" value="Quinoprotein_ADH-like_sf"/>
</dbReference>
<evidence type="ECO:0000259" key="9">
    <source>
        <dbReference type="PROSITE" id="PS51007"/>
    </source>
</evidence>
<keyword evidence="4 8" id="KW-0479">Metal-binding</keyword>
<dbReference type="SUPFAM" id="SSF50998">
    <property type="entry name" value="Quinoprotein alcohol dehydrogenase-like"/>
    <property type="match status" value="1"/>
</dbReference>
<evidence type="ECO:0000256" key="7">
    <source>
        <dbReference type="ARBA" id="ARBA00023004"/>
    </source>
</evidence>
<dbReference type="InterPro" id="IPR017511">
    <property type="entry name" value="PQQ_mDH"/>
</dbReference>
<dbReference type="AlphaFoldDB" id="A0A6P1VS58"/>
<organism evidence="10 11">
    <name type="scientific">Spirosoma endbachense</name>
    <dbReference type="NCBI Taxonomy" id="2666025"/>
    <lineage>
        <taxon>Bacteria</taxon>
        <taxon>Pseudomonadati</taxon>
        <taxon>Bacteroidota</taxon>
        <taxon>Cytophagia</taxon>
        <taxon>Cytophagales</taxon>
        <taxon>Cytophagaceae</taxon>
        <taxon>Spirosoma</taxon>
    </lineage>
</organism>
<dbReference type="GO" id="GO:0016020">
    <property type="term" value="C:membrane"/>
    <property type="evidence" value="ECO:0007669"/>
    <property type="project" value="InterPro"/>
</dbReference>
<evidence type="ECO:0000256" key="4">
    <source>
        <dbReference type="ARBA" id="ARBA00022723"/>
    </source>
</evidence>
<keyword evidence="11" id="KW-1185">Reference proteome</keyword>
<dbReference type="PROSITE" id="PS51007">
    <property type="entry name" value="CYTC"/>
    <property type="match status" value="1"/>
</dbReference>
<name>A0A6P1VS58_9BACT</name>
<evidence type="ECO:0000256" key="2">
    <source>
        <dbReference type="ARBA" id="ARBA00008156"/>
    </source>
</evidence>
<comment type="cofactor">
    <cofactor evidence="1">
        <name>pyrroloquinoline quinone</name>
        <dbReference type="ChEBI" id="CHEBI:58442"/>
    </cofactor>
</comment>
<dbReference type="InterPro" id="IPR002372">
    <property type="entry name" value="PQQ_rpt_dom"/>
</dbReference>
<evidence type="ECO:0000256" key="1">
    <source>
        <dbReference type="ARBA" id="ARBA00001931"/>
    </source>
</evidence>
<proteinExistence type="inferred from homology"/>
<evidence type="ECO:0000313" key="10">
    <source>
        <dbReference type="EMBL" id="QHV95913.1"/>
    </source>
</evidence>
<gene>
    <name evidence="10" type="ORF">GJR95_13250</name>
</gene>
<evidence type="ECO:0000256" key="8">
    <source>
        <dbReference type="PROSITE-ProRule" id="PRU00433"/>
    </source>
</evidence>
<dbReference type="InterPro" id="IPR018391">
    <property type="entry name" value="PQQ_b-propeller_rpt"/>
</dbReference>
<evidence type="ECO:0000256" key="3">
    <source>
        <dbReference type="ARBA" id="ARBA00022617"/>
    </source>
</evidence>
<dbReference type="SMART" id="SM00564">
    <property type="entry name" value="PQQ"/>
    <property type="match status" value="6"/>
</dbReference>
<dbReference type="EMBL" id="CP045997">
    <property type="protein sequence ID" value="QHV95913.1"/>
    <property type="molecule type" value="Genomic_DNA"/>
</dbReference>
<evidence type="ECO:0000313" key="11">
    <source>
        <dbReference type="Proteomes" id="UP000464577"/>
    </source>
</evidence>
<evidence type="ECO:0000256" key="5">
    <source>
        <dbReference type="ARBA" id="ARBA00022729"/>
    </source>
</evidence>
<accession>A0A6P1VS58</accession>
<protein>
    <submittedName>
        <fullName evidence="10">PQQ-binding-like beta-propeller repeat protein</fullName>
    </submittedName>
</protein>
<dbReference type="GO" id="GO:0020037">
    <property type="term" value="F:heme binding"/>
    <property type="evidence" value="ECO:0007669"/>
    <property type="project" value="InterPro"/>
</dbReference>
<dbReference type="PANTHER" id="PTHR32303:SF4">
    <property type="entry name" value="QUINOPROTEIN GLUCOSE DEHYDROGENASE"/>
    <property type="match status" value="1"/>
</dbReference>
<dbReference type="GO" id="GO:0046872">
    <property type="term" value="F:metal ion binding"/>
    <property type="evidence" value="ECO:0007669"/>
    <property type="project" value="UniProtKB-KW"/>
</dbReference>
<keyword evidence="7 8" id="KW-0408">Iron</keyword>